<dbReference type="Pfam" id="PF15268">
    <property type="entry name" value="Dapper"/>
    <property type="match status" value="1"/>
</dbReference>
<feature type="compositionally biased region" description="Basic and acidic residues" evidence="3">
    <location>
        <begin position="81"/>
        <end position="90"/>
    </location>
</feature>
<comment type="similarity">
    <text evidence="1">Belongs to the dapper family.</text>
</comment>
<accession>A0A8C5SPF2</accession>
<evidence type="ECO:0000256" key="2">
    <source>
        <dbReference type="ARBA" id="ARBA00023054"/>
    </source>
</evidence>
<dbReference type="PANTHER" id="PTHR15919">
    <property type="entry name" value="DAPPER-RELATED"/>
    <property type="match status" value="1"/>
</dbReference>
<protein>
    <submittedName>
        <fullName evidence="4">Uncharacterized protein</fullName>
    </submittedName>
</protein>
<evidence type="ECO:0000313" key="5">
    <source>
        <dbReference type="Proteomes" id="UP000694406"/>
    </source>
</evidence>
<organism evidence="4 5">
    <name type="scientific">Laticauda laticaudata</name>
    <name type="common">Blue-ringed sea krait</name>
    <name type="synonym">Blue-lipped sea krait</name>
    <dbReference type="NCBI Taxonomy" id="8630"/>
    <lineage>
        <taxon>Eukaryota</taxon>
        <taxon>Metazoa</taxon>
        <taxon>Chordata</taxon>
        <taxon>Craniata</taxon>
        <taxon>Vertebrata</taxon>
        <taxon>Euteleostomi</taxon>
        <taxon>Lepidosauria</taxon>
        <taxon>Squamata</taxon>
        <taxon>Bifurcata</taxon>
        <taxon>Unidentata</taxon>
        <taxon>Episquamata</taxon>
        <taxon>Toxicofera</taxon>
        <taxon>Serpentes</taxon>
        <taxon>Colubroidea</taxon>
        <taxon>Elapidae</taxon>
        <taxon>Laticaudinae</taxon>
        <taxon>Laticauda</taxon>
    </lineage>
</organism>
<evidence type="ECO:0000313" key="4">
    <source>
        <dbReference type="Ensembl" id="ENSLLTP00000021584.1"/>
    </source>
</evidence>
<evidence type="ECO:0000256" key="1">
    <source>
        <dbReference type="ARBA" id="ARBA00010807"/>
    </source>
</evidence>
<dbReference type="PANTHER" id="PTHR15919:SF1">
    <property type="entry name" value="DAPPER HOMOLOG 3"/>
    <property type="match status" value="1"/>
</dbReference>
<dbReference type="GO" id="GO:0005737">
    <property type="term" value="C:cytoplasm"/>
    <property type="evidence" value="ECO:0007669"/>
    <property type="project" value="TreeGrafter"/>
</dbReference>
<feature type="compositionally biased region" description="Gly residues" evidence="3">
    <location>
        <begin position="164"/>
        <end position="175"/>
    </location>
</feature>
<proteinExistence type="inferred from homology"/>
<feature type="region of interest" description="Disordered" evidence="3">
    <location>
        <begin position="76"/>
        <end position="175"/>
    </location>
</feature>
<keyword evidence="5" id="KW-1185">Reference proteome</keyword>
<keyword evidence="2" id="KW-0175">Coiled coil</keyword>
<dbReference type="GO" id="GO:0090090">
    <property type="term" value="P:negative regulation of canonical Wnt signaling pathway"/>
    <property type="evidence" value="ECO:0007669"/>
    <property type="project" value="TreeGrafter"/>
</dbReference>
<dbReference type="Ensembl" id="ENSLLTT00000022385.1">
    <property type="protein sequence ID" value="ENSLLTP00000021584.1"/>
    <property type="gene ID" value="ENSLLTG00000016102.1"/>
</dbReference>
<reference evidence="4" key="1">
    <citation type="submission" date="2025-08" db="UniProtKB">
        <authorList>
            <consortium name="Ensembl"/>
        </authorList>
    </citation>
    <scope>IDENTIFICATION</scope>
</reference>
<sequence>MIRAFSFPASPERSRLRAWLEGTLAGLCELHLLRERQERRVRQALRIAAEPAGAAADPSPEEQQLVRGKRIGFMGLGAARMEQERGRGDGEGGGTALATPPRSPSSPTPGPDGGLRGNGPLRPPVAWSGSEKAPSPPLQARWASCLHQDRGGSIPPPLRPAPRTGGGVPGPAGRC</sequence>
<dbReference type="AlphaFoldDB" id="A0A8C5SPF2"/>
<name>A0A8C5SPF2_LATLA</name>
<dbReference type="Proteomes" id="UP000694406">
    <property type="component" value="Unplaced"/>
</dbReference>
<reference evidence="4" key="2">
    <citation type="submission" date="2025-09" db="UniProtKB">
        <authorList>
            <consortium name="Ensembl"/>
        </authorList>
    </citation>
    <scope>IDENTIFICATION</scope>
</reference>
<dbReference type="InterPro" id="IPR024843">
    <property type="entry name" value="Dapper"/>
</dbReference>
<dbReference type="GeneTree" id="ENSGT00960000193250"/>
<evidence type="ECO:0000256" key="3">
    <source>
        <dbReference type="SAM" id="MobiDB-lite"/>
    </source>
</evidence>
<feature type="compositionally biased region" description="Pro residues" evidence="3">
    <location>
        <begin position="101"/>
        <end position="110"/>
    </location>
</feature>